<reference evidence="1" key="1">
    <citation type="submission" date="2009-07" db="EMBL/GenBank/DDBJ databases">
        <authorList>
            <person name="Weinstock G."/>
            <person name="Sodergren E."/>
            <person name="Clifton S."/>
            <person name="Fulton L."/>
            <person name="Fulton B."/>
            <person name="Courtney L."/>
            <person name="Fronick C."/>
            <person name="Harrison M."/>
            <person name="Strong C."/>
            <person name="Farmer C."/>
            <person name="Delahaunty K."/>
            <person name="Markovic C."/>
            <person name="Hall O."/>
            <person name="Minx P."/>
            <person name="Tomlinson C."/>
            <person name="Mitreva M."/>
            <person name="Nelson J."/>
            <person name="Hou S."/>
            <person name="Wollam A."/>
            <person name="Pepin K.H."/>
            <person name="Johnson M."/>
            <person name="Bhonagiri V."/>
            <person name="Nash W.E."/>
            <person name="Warren W."/>
            <person name="Chinwalla A."/>
            <person name="Mardis E.R."/>
            <person name="Wilson R.K."/>
        </authorList>
    </citation>
    <scope>NUCLEOTIDE SEQUENCE [LARGE SCALE GENOMIC DNA]</scope>
    <source>
        <strain evidence="1">DSM 14469</strain>
    </source>
</reference>
<dbReference type="EMBL" id="ACCL02000018">
    <property type="protein sequence ID" value="EET59503.1"/>
    <property type="molecule type" value="Genomic_DNA"/>
</dbReference>
<evidence type="ECO:0000313" key="1">
    <source>
        <dbReference type="EMBL" id="EET59503.1"/>
    </source>
</evidence>
<sequence length="117" mass="13325">MGVMVMPASTEELFLSTRQEPLKLKLALEGFFATESAEWKERYGAYLKKRLRPALAALTRANDIEKLETLVNLGWLDSAALDAAIRIASDEKTTEVLIYLLTVKDERFGFHDRTYEL</sequence>
<name>C6LIW4_9FIRM</name>
<comment type="caution">
    <text evidence="1">The sequence shown here is derived from an EMBL/GenBank/DDBJ whole genome shotgun (WGS) entry which is preliminary data.</text>
</comment>
<evidence type="ECO:0000313" key="2">
    <source>
        <dbReference type="Proteomes" id="UP000005561"/>
    </source>
</evidence>
<accession>C6LIW4</accession>
<gene>
    <name evidence="1" type="ORF">BRYFOR_08595</name>
</gene>
<protein>
    <submittedName>
        <fullName evidence="1">Uncharacterized protein</fullName>
    </submittedName>
</protein>
<organism evidence="1 2">
    <name type="scientific">Marvinbryantia formatexigens DSM 14469</name>
    <dbReference type="NCBI Taxonomy" id="478749"/>
    <lineage>
        <taxon>Bacteria</taxon>
        <taxon>Bacillati</taxon>
        <taxon>Bacillota</taxon>
        <taxon>Clostridia</taxon>
        <taxon>Lachnospirales</taxon>
        <taxon>Lachnospiraceae</taxon>
        <taxon>Marvinbryantia</taxon>
    </lineage>
</organism>
<dbReference type="Proteomes" id="UP000005561">
    <property type="component" value="Unassembled WGS sequence"/>
</dbReference>
<proteinExistence type="predicted"/>
<keyword evidence="2" id="KW-1185">Reference proteome</keyword>
<dbReference type="AlphaFoldDB" id="C6LIW4"/>